<dbReference type="Proteomes" id="UP000077069">
    <property type="component" value="Unassembled WGS sequence"/>
</dbReference>
<name>A0A177C7J2_9PLEO</name>
<dbReference type="RefSeq" id="XP_018033741.1">
    <property type="nucleotide sequence ID" value="XM_018183150.1"/>
</dbReference>
<organism evidence="1 2">
    <name type="scientific">Paraphaeosphaeria sporulosa</name>
    <dbReference type="NCBI Taxonomy" id="1460663"/>
    <lineage>
        <taxon>Eukaryota</taxon>
        <taxon>Fungi</taxon>
        <taxon>Dikarya</taxon>
        <taxon>Ascomycota</taxon>
        <taxon>Pezizomycotina</taxon>
        <taxon>Dothideomycetes</taxon>
        <taxon>Pleosporomycetidae</taxon>
        <taxon>Pleosporales</taxon>
        <taxon>Massarineae</taxon>
        <taxon>Didymosphaeriaceae</taxon>
        <taxon>Paraphaeosphaeria</taxon>
    </lineage>
</organism>
<gene>
    <name evidence="1" type="ORF">CC84DRAFT_1220240</name>
</gene>
<dbReference type="GeneID" id="28766636"/>
<keyword evidence="2" id="KW-1185">Reference proteome</keyword>
<dbReference type="AlphaFoldDB" id="A0A177C7J2"/>
<evidence type="ECO:0000313" key="1">
    <source>
        <dbReference type="EMBL" id="OAG03376.1"/>
    </source>
</evidence>
<proteinExistence type="predicted"/>
<sequence length="149" mass="16636">MFHAQESRMTRSQGWRADGYDMGGANARGAGSHCDEPTPINRNNLWYVGAAQGSMPMGFYTRFQVWAWTLFNTGYMSTPGISPILSGATFRRNGDIDLTNQPAFLQWGDESSEFSGANPYSISFRIRRDTNDRNGYAYEFGIPDPGNPN</sequence>
<protein>
    <submittedName>
        <fullName evidence="1">Uncharacterized protein</fullName>
    </submittedName>
</protein>
<evidence type="ECO:0000313" key="2">
    <source>
        <dbReference type="Proteomes" id="UP000077069"/>
    </source>
</evidence>
<dbReference type="InParanoid" id="A0A177C7J2"/>
<reference evidence="1 2" key="1">
    <citation type="submission" date="2016-05" db="EMBL/GenBank/DDBJ databases">
        <title>Comparative analysis of secretome profiles of manganese(II)-oxidizing ascomycete fungi.</title>
        <authorList>
            <consortium name="DOE Joint Genome Institute"/>
            <person name="Zeiner C.A."/>
            <person name="Purvine S.O."/>
            <person name="Zink E.M."/>
            <person name="Wu S."/>
            <person name="Pasa-Tolic L."/>
            <person name="Chaput D.L."/>
            <person name="Haridas S."/>
            <person name="Grigoriev I.V."/>
            <person name="Santelli C.M."/>
            <person name="Hansel C.M."/>
        </authorList>
    </citation>
    <scope>NUCLEOTIDE SEQUENCE [LARGE SCALE GENOMIC DNA]</scope>
    <source>
        <strain evidence="1 2">AP3s5-JAC2a</strain>
    </source>
</reference>
<accession>A0A177C7J2</accession>
<dbReference type="EMBL" id="KV441555">
    <property type="protein sequence ID" value="OAG03376.1"/>
    <property type="molecule type" value="Genomic_DNA"/>
</dbReference>
<dbReference type="OrthoDB" id="73875at2759"/>